<name>A0ABW0ERA3_9PSEU</name>
<dbReference type="RefSeq" id="WP_378248741.1">
    <property type="nucleotide sequence ID" value="NZ_JBHSKF010000009.1"/>
</dbReference>
<protein>
    <recommendedName>
        <fullName evidence="4">Excalibur calcium-binding domain-containing protein</fullName>
    </recommendedName>
</protein>
<evidence type="ECO:0000313" key="2">
    <source>
        <dbReference type="EMBL" id="MFC5288888.1"/>
    </source>
</evidence>
<reference evidence="3" key="1">
    <citation type="journal article" date="2019" name="Int. J. Syst. Evol. Microbiol.">
        <title>The Global Catalogue of Microorganisms (GCM) 10K type strain sequencing project: providing services to taxonomists for standard genome sequencing and annotation.</title>
        <authorList>
            <consortium name="The Broad Institute Genomics Platform"/>
            <consortium name="The Broad Institute Genome Sequencing Center for Infectious Disease"/>
            <person name="Wu L."/>
            <person name="Ma J."/>
        </authorList>
    </citation>
    <scope>NUCLEOTIDE SEQUENCE [LARGE SCALE GENOMIC DNA]</scope>
    <source>
        <strain evidence="3">CCUG 59778</strain>
    </source>
</reference>
<evidence type="ECO:0008006" key="4">
    <source>
        <dbReference type="Google" id="ProtNLM"/>
    </source>
</evidence>
<comment type="caution">
    <text evidence="2">The sequence shown here is derived from an EMBL/GenBank/DDBJ whole genome shotgun (WGS) entry which is preliminary data.</text>
</comment>
<feature type="region of interest" description="Disordered" evidence="1">
    <location>
        <begin position="234"/>
        <end position="325"/>
    </location>
</feature>
<gene>
    <name evidence="2" type="ORF">ACFPM7_17690</name>
</gene>
<keyword evidence="3" id="KW-1185">Reference proteome</keyword>
<feature type="region of interest" description="Disordered" evidence="1">
    <location>
        <begin position="112"/>
        <end position="169"/>
    </location>
</feature>
<organism evidence="2 3">
    <name type="scientific">Actinokineospora guangxiensis</name>
    <dbReference type="NCBI Taxonomy" id="1490288"/>
    <lineage>
        <taxon>Bacteria</taxon>
        <taxon>Bacillati</taxon>
        <taxon>Actinomycetota</taxon>
        <taxon>Actinomycetes</taxon>
        <taxon>Pseudonocardiales</taxon>
        <taxon>Pseudonocardiaceae</taxon>
        <taxon>Actinokineospora</taxon>
    </lineage>
</organism>
<proteinExistence type="predicted"/>
<feature type="compositionally biased region" description="Pro residues" evidence="1">
    <location>
        <begin position="242"/>
        <end position="262"/>
    </location>
</feature>
<feature type="compositionally biased region" description="Pro residues" evidence="1">
    <location>
        <begin position="119"/>
        <end position="131"/>
    </location>
</feature>
<feature type="compositionally biased region" description="Pro residues" evidence="1">
    <location>
        <begin position="272"/>
        <end position="288"/>
    </location>
</feature>
<dbReference type="Proteomes" id="UP001596157">
    <property type="component" value="Unassembled WGS sequence"/>
</dbReference>
<dbReference type="EMBL" id="JBHSKF010000009">
    <property type="protein sequence ID" value="MFC5288888.1"/>
    <property type="molecule type" value="Genomic_DNA"/>
</dbReference>
<feature type="compositionally biased region" description="Low complexity" evidence="1">
    <location>
        <begin position="132"/>
        <end position="141"/>
    </location>
</feature>
<evidence type="ECO:0000313" key="3">
    <source>
        <dbReference type="Proteomes" id="UP001596157"/>
    </source>
</evidence>
<evidence type="ECO:0000256" key="1">
    <source>
        <dbReference type="SAM" id="MobiDB-lite"/>
    </source>
</evidence>
<sequence length="345" mass="36472">MLENSTAGLYMLDPARDVTVTREEDHQHVLARYPVTQRTPRRVAVELTWCTVASGKHKGTRAIEVRLDGHRTGELTRAMSDRYTPFVEAVTTAGLRPGCEATISSGDRGLQIQLHLPPGDAPLPNPRPLRPTPAQSASAWTSPPPRPTPSPAGTARFPTPAPYAAPTPGYRPHIPGYPVTAPTTLPTAPAPRKKSKKVPVAFAGTVIGMVGLITGITTSGDDTPEMNPVALATSTTAAPTTTLPPRPTTTPPRPTTPKPTPRPTTTTEPKPTTTPPPPPPPPPKPRPTPEQDCNPNYTPCVPNDPVDVDCAGGSGNGPSYVEGPVEVIGQDVYDLDRDNDGEGCE</sequence>
<accession>A0ABW0ERA3</accession>